<evidence type="ECO:0000313" key="1">
    <source>
        <dbReference type="EMBL" id="GEU86193.1"/>
    </source>
</evidence>
<dbReference type="EMBL" id="BKCJ010009271">
    <property type="protein sequence ID" value="GEU86193.1"/>
    <property type="molecule type" value="Genomic_DNA"/>
</dbReference>
<name>A0A6L2NJ25_TANCI</name>
<gene>
    <name evidence="1" type="ORF">Tci_058171</name>
</gene>
<organism evidence="1">
    <name type="scientific">Tanacetum cinerariifolium</name>
    <name type="common">Dalmatian daisy</name>
    <name type="synonym">Chrysanthemum cinerariifolium</name>
    <dbReference type="NCBI Taxonomy" id="118510"/>
    <lineage>
        <taxon>Eukaryota</taxon>
        <taxon>Viridiplantae</taxon>
        <taxon>Streptophyta</taxon>
        <taxon>Embryophyta</taxon>
        <taxon>Tracheophyta</taxon>
        <taxon>Spermatophyta</taxon>
        <taxon>Magnoliopsida</taxon>
        <taxon>eudicotyledons</taxon>
        <taxon>Gunneridae</taxon>
        <taxon>Pentapetalae</taxon>
        <taxon>asterids</taxon>
        <taxon>campanulids</taxon>
        <taxon>Asterales</taxon>
        <taxon>Asteraceae</taxon>
        <taxon>Asteroideae</taxon>
        <taxon>Anthemideae</taxon>
        <taxon>Anthemidinae</taxon>
        <taxon>Tanacetum</taxon>
    </lineage>
</organism>
<accession>A0A6L2NJ25</accession>
<sequence length="85" mass="10134">MEEYMTKTREDYGSRIAIPKFDEKAREIKKVNEKVYAAQVGCESCNEPHYSKDYPLKEEGKELEEAYYTKFVYHSLKEEDIEQLL</sequence>
<dbReference type="AlphaFoldDB" id="A0A6L2NJ25"/>
<reference evidence="1" key="1">
    <citation type="journal article" date="2019" name="Sci. Rep.">
        <title>Draft genome of Tanacetum cinerariifolium, the natural source of mosquito coil.</title>
        <authorList>
            <person name="Yamashiro T."/>
            <person name="Shiraishi A."/>
            <person name="Satake H."/>
            <person name="Nakayama K."/>
        </authorList>
    </citation>
    <scope>NUCLEOTIDE SEQUENCE</scope>
</reference>
<proteinExistence type="predicted"/>
<comment type="caution">
    <text evidence="1">The sequence shown here is derived from an EMBL/GenBank/DDBJ whole genome shotgun (WGS) entry which is preliminary data.</text>
</comment>
<protein>
    <submittedName>
        <fullName evidence="1">Uncharacterized protein</fullName>
    </submittedName>
</protein>